<dbReference type="Gene3D" id="3.40.50.1820">
    <property type="entry name" value="alpha/beta hydrolase"/>
    <property type="match status" value="1"/>
</dbReference>
<dbReference type="EMBL" id="GECU01029940">
    <property type="protein sequence ID" value="JAS77766.1"/>
    <property type="molecule type" value="Transcribed_RNA"/>
</dbReference>
<dbReference type="InterPro" id="IPR019819">
    <property type="entry name" value="Carboxylesterase_B_CS"/>
</dbReference>
<dbReference type="Pfam" id="PF00135">
    <property type="entry name" value="COesterase"/>
    <property type="match status" value="1"/>
</dbReference>
<dbReference type="InterPro" id="IPR002018">
    <property type="entry name" value="CarbesteraseB"/>
</dbReference>
<dbReference type="PROSITE" id="PS00941">
    <property type="entry name" value="CARBOXYLESTERASE_B_2"/>
    <property type="match status" value="1"/>
</dbReference>
<protein>
    <recommendedName>
        <fullName evidence="4">Carboxylesterase type B domain-containing protein</fullName>
    </recommendedName>
</protein>
<organism evidence="5">
    <name type="scientific">Homalodisca liturata</name>
    <dbReference type="NCBI Taxonomy" id="320908"/>
    <lineage>
        <taxon>Eukaryota</taxon>
        <taxon>Metazoa</taxon>
        <taxon>Ecdysozoa</taxon>
        <taxon>Arthropoda</taxon>
        <taxon>Hexapoda</taxon>
        <taxon>Insecta</taxon>
        <taxon>Pterygota</taxon>
        <taxon>Neoptera</taxon>
        <taxon>Paraneoptera</taxon>
        <taxon>Hemiptera</taxon>
        <taxon>Auchenorrhyncha</taxon>
        <taxon>Membracoidea</taxon>
        <taxon>Cicadellidae</taxon>
        <taxon>Cicadellinae</taxon>
        <taxon>Proconiini</taxon>
        <taxon>Homalodisca</taxon>
    </lineage>
</organism>
<feature type="non-terminal residue" evidence="5">
    <location>
        <position position="161"/>
    </location>
</feature>
<sequence>MDVARFSSRSKLRTSTKVTTVVLYLLTVSGSLSAALTLSRIVHLQSGKVQGVTVTHKMLRPVEMYLGVPYATPPTGANRFSPTRSVPPWAGVRLRDRVAPVCPQLPPNMTSALSRMPRGKLVALQRLLPYLRDYSEDCLYLNVYAPAFDEELTDSVSSSSK</sequence>
<evidence type="ECO:0000259" key="4">
    <source>
        <dbReference type="Pfam" id="PF00135"/>
    </source>
</evidence>
<name>A0A1B6HSX0_9HEMI</name>
<evidence type="ECO:0000313" key="5">
    <source>
        <dbReference type="EMBL" id="JAS77766.1"/>
    </source>
</evidence>
<reference evidence="5" key="1">
    <citation type="submission" date="2015-11" db="EMBL/GenBank/DDBJ databases">
        <title>De novo transcriptome assembly of four potential Pierce s Disease insect vectors from Arizona vineyards.</title>
        <authorList>
            <person name="Tassone E.E."/>
        </authorList>
    </citation>
    <scope>NUCLEOTIDE SEQUENCE</scope>
</reference>
<proteinExistence type="inferred from homology"/>
<dbReference type="SUPFAM" id="SSF53474">
    <property type="entry name" value="alpha/beta-Hydrolases"/>
    <property type="match status" value="1"/>
</dbReference>
<evidence type="ECO:0000256" key="1">
    <source>
        <dbReference type="ARBA" id="ARBA00005964"/>
    </source>
</evidence>
<keyword evidence="2" id="KW-0732">Signal</keyword>
<evidence type="ECO:0000256" key="3">
    <source>
        <dbReference type="ARBA" id="ARBA00023180"/>
    </source>
</evidence>
<accession>A0A1B6HSX0</accession>
<dbReference type="InterPro" id="IPR051093">
    <property type="entry name" value="Neuroligin/BSAL"/>
</dbReference>
<feature type="domain" description="Carboxylesterase type B" evidence="4">
    <location>
        <begin position="40"/>
        <end position="150"/>
    </location>
</feature>
<dbReference type="PANTHER" id="PTHR43903">
    <property type="entry name" value="NEUROLIGIN"/>
    <property type="match status" value="1"/>
</dbReference>
<comment type="similarity">
    <text evidence="1">Belongs to the type-B carboxylesterase/lipase family.</text>
</comment>
<keyword evidence="3" id="KW-0325">Glycoprotein</keyword>
<dbReference type="AlphaFoldDB" id="A0A1B6HSX0"/>
<gene>
    <name evidence="5" type="ORF">g.59038</name>
</gene>
<evidence type="ECO:0000256" key="2">
    <source>
        <dbReference type="ARBA" id="ARBA00022729"/>
    </source>
</evidence>
<dbReference type="InterPro" id="IPR029058">
    <property type="entry name" value="AB_hydrolase_fold"/>
</dbReference>